<reference evidence="11" key="1">
    <citation type="submission" date="2016-10" db="EMBL/GenBank/DDBJ databases">
        <authorList>
            <person name="Varghese N."/>
            <person name="Submissions S."/>
        </authorList>
    </citation>
    <scope>NUCLEOTIDE SEQUENCE [LARGE SCALE GENOMIC DNA]</scope>
    <source>
        <strain evidence="11">JCM 18416</strain>
    </source>
</reference>
<dbReference type="Gene3D" id="1.20.1560.10">
    <property type="entry name" value="ABC transporter type 1, transmembrane domain"/>
    <property type="match status" value="1"/>
</dbReference>
<keyword evidence="2 7" id="KW-0812">Transmembrane</keyword>
<dbReference type="FunFam" id="3.40.50.300:FF:001035">
    <property type="entry name" value="ABC transporter ATP-binding protein YojI"/>
    <property type="match status" value="1"/>
</dbReference>
<dbReference type="AlphaFoldDB" id="A0A1H0XA94"/>
<dbReference type="GO" id="GO:0140359">
    <property type="term" value="F:ABC-type transporter activity"/>
    <property type="evidence" value="ECO:0007669"/>
    <property type="project" value="InterPro"/>
</dbReference>
<feature type="transmembrane region" description="Helical" evidence="7">
    <location>
        <begin position="120"/>
        <end position="143"/>
    </location>
</feature>
<dbReference type="InterPro" id="IPR005898">
    <property type="entry name" value="Cyc_pep_transpt_SyrD/YojI"/>
</dbReference>
<evidence type="ECO:0000256" key="2">
    <source>
        <dbReference type="ARBA" id="ARBA00022692"/>
    </source>
</evidence>
<evidence type="ECO:0000256" key="3">
    <source>
        <dbReference type="ARBA" id="ARBA00022741"/>
    </source>
</evidence>
<dbReference type="InterPro" id="IPR003593">
    <property type="entry name" value="AAA+_ATPase"/>
</dbReference>
<dbReference type="SUPFAM" id="SSF90123">
    <property type="entry name" value="ABC transporter transmembrane region"/>
    <property type="match status" value="1"/>
</dbReference>
<feature type="transmembrane region" description="Helical" evidence="7">
    <location>
        <begin position="56"/>
        <end position="80"/>
    </location>
</feature>
<evidence type="ECO:0000256" key="6">
    <source>
        <dbReference type="ARBA" id="ARBA00023136"/>
    </source>
</evidence>
<dbReference type="GeneID" id="300933026"/>
<feature type="transmembrane region" description="Helical" evidence="7">
    <location>
        <begin position="12"/>
        <end position="36"/>
    </location>
</feature>
<dbReference type="PROSITE" id="PS50893">
    <property type="entry name" value="ABC_TRANSPORTER_2"/>
    <property type="match status" value="1"/>
</dbReference>
<evidence type="ECO:0000256" key="7">
    <source>
        <dbReference type="SAM" id="Phobius"/>
    </source>
</evidence>
<name>A0A1H0XA94_9GAMM</name>
<keyword evidence="3" id="KW-0547">Nucleotide-binding</keyword>
<dbReference type="InterPro" id="IPR011527">
    <property type="entry name" value="ABC1_TM_dom"/>
</dbReference>
<protein>
    <submittedName>
        <fullName evidence="10">Putative ATP-binding cassette transporter</fullName>
    </submittedName>
</protein>
<dbReference type="GO" id="GO:0005524">
    <property type="term" value="F:ATP binding"/>
    <property type="evidence" value="ECO:0007669"/>
    <property type="project" value="UniProtKB-KW"/>
</dbReference>
<evidence type="ECO:0000256" key="4">
    <source>
        <dbReference type="ARBA" id="ARBA00022840"/>
    </source>
</evidence>
<dbReference type="Proteomes" id="UP000199460">
    <property type="component" value="Unassembled WGS sequence"/>
</dbReference>
<sequence length="558" mass="61867">MKLLRLVFQEYRWSIALVLGLSLGSALLSVAVIAFINQRMLTPASNPGAALGQFVALLALLLVLASAAQLSLTALGHRFVYRMRRALVKRVLDTSIERLEIIGGSNIIASLSSDIRNITLAFVHLPELIYGSVLTLAAFAYLAWLSPGLFVTTLLWMSFTLGVGWLLVGRLNHHLRMLRESEDRLYGDYQAVIDGRKELTLNRDRAQRLYEDEFDLSARAYRDHVTLADRYHGLASNWANIMVLGTIGLVFYLANGLGWASTAVASTYALTILFMRTPLVSAVAAIPTQIAGRVALDKVESLALAPHVEAFEHPADPLSGHWQVLELHEVEYRYPAQDGEPGFDVGPVSLRLERGETVFLVGGNGSGKSTLARLLTGLYIPQRGEVRVDGRVLGPQEWPAYRQLFASVFTDYHLFSQLLGPHGVAASDEELEHWLGSLHMRHKVQVAAGRLRDTRLSAGQRKRLALLLALLEARDVLLLDEWAADQDPLFRQVFYRELLPQLKAAGKTVFAISHDDHYFDQADRLLKMDGGQLHELQGEHRARASRNALLEIGGAAHS</sequence>
<feature type="domain" description="ABC transporter" evidence="8">
    <location>
        <begin position="325"/>
        <end position="555"/>
    </location>
</feature>
<dbReference type="InterPro" id="IPR003439">
    <property type="entry name" value="ABC_transporter-like_ATP-bd"/>
</dbReference>
<evidence type="ECO:0000256" key="1">
    <source>
        <dbReference type="ARBA" id="ARBA00004651"/>
    </source>
</evidence>
<dbReference type="Gene3D" id="3.40.50.300">
    <property type="entry name" value="P-loop containing nucleotide triphosphate hydrolases"/>
    <property type="match status" value="1"/>
</dbReference>
<feature type="domain" description="ABC transmembrane type-1" evidence="9">
    <location>
        <begin position="13"/>
        <end position="291"/>
    </location>
</feature>
<dbReference type="NCBIfam" id="TIGR01194">
    <property type="entry name" value="cyc_pep_trnsptr"/>
    <property type="match status" value="1"/>
</dbReference>
<dbReference type="SMART" id="SM00382">
    <property type="entry name" value="AAA"/>
    <property type="match status" value="1"/>
</dbReference>
<dbReference type="GO" id="GO:0015833">
    <property type="term" value="P:peptide transport"/>
    <property type="evidence" value="ECO:0007669"/>
    <property type="project" value="InterPro"/>
</dbReference>
<dbReference type="PROSITE" id="PS00211">
    <property type="entry name" value="ABC_TRANSPORTER_1"/>
    <property type="match status" value="1"/>
</dbReference>
<dbReference type="PANTHER" id="PTHR24221">
    <property type="entry name" value="ATP-BINDING CASSETTE SUB-FAMILY B"/>
    <property type="match status" value="1"/>
</dbReference>
<dbReference type="PROSITE" id="PS50929">
    <property type="entry name" value="ABC_TM1F"/>
    <property type="match status" value="1"/>
</dbReference>
<dbReference type="GO" id="GO:0005886">
    <property type="term" value="C:plasma membrane"/>
    <property type="evidence" value="ECO:0007669"/>
    <property type="project" value="UniProtKB-SubCell"/>
</dbReference>
<gene>
    <name evidence="10" type="ORF">SAMN05216213_111103</name>
</gene>
<feature type="transmembrane region" description="Helical" evidence="7">
    <location>
        <begin position="238"/>
        <end position="259"/>
    </location>
</feature>
<dbReference type="InterPro" id="IPR039421">
    <property type="entry name" value="Type_1_exporter"/>
</dbReference>
<feature type="transmembrane region" description="Helical" evidence="7">
    <location>
        <begin position="149"/>
        <end position="168"/>
    </location>
</feature>
<organism evidence="10 11">
    <name type="scientific">Ectopseudomonas guguanensis</name>
    <dbReference type="NCBI Taxonomy" id="1198456"/>
    <lineage>
        <taxon>Bacteria</taxon>
        <taxon>Pseudomonadati</taxon>
        <taxon>Pseudomonadota</taxon>
        <taxon>Gammaproteobacteria</taxon>
        <taxon>Pseudomonadales</taxon>
        <taxon>Pseudomonadaceae</taxon>
        <taxon>Ectopseudomonas</taxon>
    </lineage>
</organism>
<dbReference type="InterPro" id="IPR036640">
    <property type="entry name" value="ABC1_TM_sf"/>
</dbReference>
<dbReference type="OrthoDB" id="9760776at2"/>
<dbReference type="GO" id="GO:0016887">
    <property type="term" value="F:ATP hydrolysis activity"/>
    <property type="evidence" value="ECO:0007669"/>
    <property type="project" value="InterPro"/>
</dbReference>
<evidence type="ECO:0000259" key="8">
    <source>
        <dbReference type="PROSITE" id="PS50893"/>
    </source>
</evidence>
<dbReference type="EMBL" id="FNJJ01000011">
    <property type="protein sequence ID" value="SDP99868.1"/>
    <property type="molecule type" value="Genomic_DNA"/>
</dbReference>
<dbReference type="GO" id="GO:0034040">
    <property type="term" value="F:ATPase-coupled lipid transmembrane transporter activity"/>
    <property type="evidence" value="ECO:0007669"/>
    <property type="project" value="TreeGrafter"/>
</dbReference>
<dbReference type="SUPFAM" id="SSF52540">
    <property type="entry name" value="P-loop containing nucleoside triphosphate hydrolases"/>
    <property type="match status" value="1"/>
</dbReference>
<dbReference type="Pfam" id="PF00005">
    <property type="entry name" value="ABC_tran"/>
    <property type="match status" value="1"/>
</dbReference>
<evidence type="ECO:0000256" key="5">
    <source>
        <dbReference type="ARBA" id="ARBA00022989"/>
    </source>
</evidence>
<evidence type="ECO:0000259" key="9">
    <source>
        <dbReference type="PROSITE" id="PS50929"/>
    </source>
</evidence>
<proteinExistence type="predicted"/>
<keyword evidence="5 7" id="KW-1133">Transmembrane helix</keyword>
<comment type="subcellular location">
    <subcellularLocation>
        <location evidence="1">Cell membrane</location>
        <topology evidence="1">Multi-pass membrane protein</topology>
    </subcellularLocation>
</comment>
<keyword evidence="6 7" id="KW-0472">Membrane</keyword>
<dbReference type="RefSeq" id="WP_090432707.1">
    <property type="nucleotide sequence ID" value="NZ_FNJJ01000011.1"/>
</dbReference>
<evidence type="ECO:0000313" key="11">
    <source>
        <dbReference type="Proteomes" id="UP000199460"/>
    </source>
</evidence>
<keyword evidence="4 10" id="KW-0067">ATP-binding</keyword>
<dbReference type="PANTHER" id="PTHR24221:SF654">
    <property type="entry name" value="ATP-BINDING CASSETTE SUB-FAMILY B MEMBER 6"/>
    <property type="match status" value="1"/>
</dbReference>
<dbReference type="InterPro" id="IPR027417">
    <property type="entry name" value="P-loop_NTPase"/>
</dbReference>
<dbReference type="GO" id="GO:1904680">
    <property type="term" value="F:peptide transmembrane transporter activity"/>
    <property type="evidence" value="ECO:0007669"/>
    <property type="project" value="InterPro"/>
</dbReference>
<accession>A0A1H0XA94</accession>
<keyword evidence="11" id="KW-1185">Reference proteome</keyword>
<dbReference type="NCBIfam" id="NF007813">
    <property type="entry name" value="PRK10522.1"/>
    <property type="match status" value="1"/>
</dbReference>
<evidence type="ECO:0000313" key="10">
    <source>
        <dbReference type="EMBL" id="SDP99868.1"/>
    </source>
</evidence>
<dbReference type="InterPro" id="IPR017871">
    <property type="entry name" value="ABC_transporter-like_CS"/>
</dbReference>